<dbReference type="Proteomes" id="UP000054383">
    <property type="component" value="Unassembled WGS sequence"/>
</dbReference>
<evidence type="ECO:0000313" key="9">
    <source>
        <dbReference type="EMBL" id="CRG92454.1"/>
    </source>
</evidence>
<evidence type="ECO:0000313" key="10">
    <source>
        <dbReference type="Proteomes" id="UP000054383"/>
    </source>
</evidence>
<evidence type="ECO:0000256" key="5">
    <source>
        <dbReference type="ARBA" id="ARBA00023004"/>
    </source>
</evidence>
<dbReference type="Pfam" id="PF00067">
    <property type="entry name" value="p450"/>
    <property type="match status" value="1"/>
</dbReference>
<dbReference type="AlphaFoldDB" id="A0A0U1M9X6"/>
<keyword evidence="7" id="KW-0349">Heme</keyword>
<keyword evidence="10" id="KW-1185">Reference proteome</keyword>
<dbReference type="PANTHER" id="PTHR46300:SF2">
    <property type="entry name" value="CYTOCHROME P450 MONOOXYGENASE ALNH-RELATED"/>
    <property type="match status" value="1"/>
</dbReference>
<dbReference type="GO" id="GO:0020037">
    <property type="term" value="F:heme binding"/>
    <property type="evidence" value="ECO:0007669"/>
    <property type="project" value="InterPro"/>
</dbReference>
<evidence type="ECO:0000256" key="4">
    <source>
        <dbReference type="ARBA" id="ARBA00023002"/>
    </source>
</evidence>
<keyword evidence="8" id="KW-0732">Signal</keyword>
<dbReference type="OrthoDB" id="1103324at2759"/>
<feature type="chain" id="PRO_5006711703" evidence="8">
    <location>
        <begin position="18"/>
        <end position="534"/>
    </location>
</feature>
<keyword evidence="4" id="KW-0560">Oxidoreductase</keyword>
<reference evidence="9 10" key="1">
    <citation type="submission" date="2015-04" db="EMBL/GenBank/DDBJ databases">
        <authorList>
            <person name="Syromyatnikov M.Y."/>
            <person name="Popov V.N."/>
        </authorList>
    </citation>
    <scope>NUCLEOTIDE SEQUENCE [LARGE SCALE GENOMIC DNA]</scope>
    <source>
        <strain evidence="9">WF-38-12</strain>
    </source>
</reference>
<evidence type="ECO:0000256" key="7">
    <source>
        <dbReference type="PIRSR" id="PIRSR602401-1"/>
    </source>
</evidence>
<dbReference type="InterPro" id="IPR001128">
    <property type="entry name" value="Cyt_P450"/>
</dbReference>
<dbReference type="SUPFAM" id="SSF48264">
    <property type="entry name" value="Cytochrome P450"/>
    <property type="match status" value="1"/>
</dbReference>
<accession>A0A0U1M9X6</accession>
<evidence type="ECO:0000256" key="6">
    <source>
        <dbReference type="ARBA" id="ARBA00023033"/>
    </source>
</evidence>
<name>A0A0U1M9X6_TALIS</name>
<dbReference type="InterPro" id="IPR050364">
    <property type="entry name" value="Cytochrome_P450_fung"/>
</dbReference>
<dbReference type="STRING" id="28573.A0A0U1M9X6"/>
<proteinExistence type="inferred from homology"/>
<dbReference type="GO" id="GO:0004497">
    <property type="term" value="F:monooxygenase activity"/>
    <property type="evidence" value="ECO:0007669"/>
    <property type="project" value="UniProtKB-KW"/>
</dbReference>
<gene>
    <name evidence="9" type="ORF">PISL3812_09514</name>
</gene>
<dbReference type="PRINTS" id="PR00463">
    <property type="entry name" value="EP450I"/>
</dbReference>
<evidence type="ECO:0000256" key="2">
    <source>
        <dbReference type="ARBA" id="ARBA00010617"/>
    </source>
</evidence>
<comment type="similarity">
    <text evidence="2">Belongs to the cytochrome P450 family.</text>
</comment>
<dbReference type="InterPro" id="IPR002401">
    <property type="entry name" value="Cyt_P450_E_grp-I"/>
</dbReference>
<feature type="binding site" description="axial binding residue" evidence="7">
    <location>
        <position position="443"/>
    </location>
    <ligand>
        <name>heme</name>
        <dbReference type="ChEBI" id="CHEBI:30413"/>
    </ligand>
    <ligandPart>
        <name>Fe</name>
        <dbReference type="ChEBI" id="CHEBI:18248"/>
    </ligandPart>
</feature>
<keyword evidence="6" id="KW-0503">Monooxygenase</keyword>
<feature type="signal peptide" evidence="8">
    <location>
        <begin position="1"/>
        <end position="17"/>
    </location>
</feature>
<dbReference type="PRINTS" id="PR00385">
    <property type="entry name" value="P450"/>
</dbReference>
<dbReference type="EMBL" id="CVMT01000012">
    <property type="protein sequence ID" value="CRG92454.1"/>
    <property type="molecule type" value="Genomic_DNA"/>
</dbReference>
<evidence type="ECO:0000256" key="8">
    <source>
        <dbReference type="SAM" id="SignalP"/>
    </source>
</evidence>
<evidence type="ECO:0000256" key="3">
    <source>
        <dbReference type="ARBA" id="ARBA00022723"/>
    </source>
</evidence>
<evidence type="ECO:0000256" key="1">
    <source>
        <dbReference type="ARBA" id="ARBA00001971"/>
    </source>
</evidence>
<comment type="cofactor">
    <cofactor evidence="1 7">
        <name>heme</name>
        <dbReference type="ChEBI" id="CHEBI:30413"/>
    </cofactor>
</comment>
<dbReference type="InterPro" id="IPR036396">
    <property type="entry name" value="Cyt_P450_sf"/>
</dbReference>
<dbReference type="PANTHER" id="PTHR46300">
    <property type="entry name" value="P450, PUTATIVE (EUROFUNG)-RELATED-RELATED"/>
    <property type="match status" value="1"/>
</dbReference>
<keyword evidence="5 7" id="KW-0408">Iron</keyword>
<organism evidence="9 10">
    <name type="scientific">Talaromyces islandicus</name>
    <name type="common">Penicillium islandicum</name>
    <dbReference type="NCBI Taxonomy" id="28573"/>
    <lineage>
        <taxon>Eukaryota</taxon>
        <taxon>Fungi</taxon>
        <taxon>Dikarya</taxon>
        <taxon>Ascomycota</taxon>
        <taxon>Pezizomycotina</taxon>
        <taxon>Eurotiomycetes</taxon>
        <taxon>Eurotiomycetidae</taxon>
        <taxon>Eurotiales</taxon>
        <taxon>Trichocomaceae</taxon>
        <taxon>Talaromyces</taxon>
        <taxon>Talaromyces sect. Islandici</taxon>
    </lineage>
</organism>
<dbReference type="GO" id="GO:0005506">
    <property type="term" value="F:iron ion binding"/>
    <property type="evidence" value="ECO:0007669"/>
    <property type="project" value="InterPro"/>
</dbReference>
<keyword evidence="3 7" id="KW-0479">Metal-binding</keyword>
<dbReference type="GO" id="GO:0016705">
    <property type="term" value="F:oxidoreductase activity, acting on paired donors, with incorporation or reduction of molecular oxygen"/>
    <property type="evidence" value="ECO:0007669"/>
    <property type="project" value="InterPro"/>
</dbReference>
<dbReference type="Gene3D" id="1.10.630.10">
    <property type="entry name" value="Cytochrome P450"/>
    <property type="match status" value="1"/>
</dbReference>
<sequence length="534" mass="60448">MFLLALGSFLLFAAALAVRSGHLAFPGLRTKSLPPGPPTLLFIGNMHQIPRTGIHLKLTEWAAKYGPLYSLKVGNGTTVVISSPRYVRQLLDKLSVDFSYRPPLYILNDLVFHGNHSMLMSPGDRWRLRRKLFHQLLMEKRCEQEHIRLIEAESVQMLHDFVLDSNDCMEKIPKRFSNSIIMSLVFGVRTPSRHSSHMKKLYDIMLELSKISEIGATPPVDLLGVFKYIPEKLWGSWRTRAQNLSQMMTLLYGPLVEHVLQRRSTGRVKTSFLDEVLNQQEKLQLRREEINTMCGNLVEGGSDSVGSMMLAFIQAMLAFPDVQKRAQEELDAVVGESRMPTWADYAQLPYVAMIVKETMRWRPVVPGAFPHAAAKEHVIDGMTIPKGATVLLNTWGLHHDPSVHPSPDTFDPMRYEDRTLLAPEYTNHENRDHYGYGAGRRICPGLHLSERAMFIGMARMLWAFTIAHKLDAQGSPIPVITDARDGYEDGLLQCPRAFEAAVTPRSTARRDLIVSSMPEAEREVFSVYTEEVTV</sequence>
<protein>
    <submittedName>
        <fullName evidence="9">Cytochrome P450 2F2</fullName>
    </submittedName>
</protein>
<dbReference type="OMA" id="VAMIVKE"/>
<dbReference type="CDD" id="cd11065">
    <property type="entry name" value="CYP64-like"/>
    <property type="match status" value="1"/>
</dbReference>